<evidence type="ECO:0000313" key="1">
    <source>
        <dbReference type="EMBL" id="MDT8975033.1"/>
    </source>
</evidence>
<dbReference type="Proteomes" id="UP001250538">
    <property type="component" value="Unassembled WGS sequence"/>
</dbReference>
<proteinExistence type="predicted"/>
<name>A0AAJ2JQC4_9BACL</name>
<dbReference type="EMBL" id="JAVYAA010000001">
    <property type="protein sequence ID" value="MDT8975033.1"/>
    <property type="molecule type" value="Genomic_DNA"/>
</dbReference>
<gene>
    <name evidence="1" type="ORF">RQP50_02110</name>
</gene>
<evidence type="ECO:0000313" key="2">
    <source>
        <dbReference type="Proteomes" id="UP001250538"/>
    </source>
</evidence>
<organism evidence="1 2">
    <name type="scientific">Paenibacillus suaedae</name>
    <dbReference type="NCBI Taxonomy" id="3077233"/>
    <lineage>
        <taxon>Bacteria</taxon>
        <taxon>Bacillati</taxon>
        <taxon>Bacillota</taxon>
        <taxon>Bacilli</taxon>
        <taxon>Bacillales</taxon>
        <taxon>Paenibacillaceae</taxon>
        <taxon>Paenibacillus</taxon>
    </lineage>
</organism>
<dbReference type="RefSeq" id="WP_315742864.1">
    <property type="nucleotide sequence ID" value="NZ_JAVYAA010000001.1"/>
</dbReference>
<dbReference type="Gene3D" id="2.60.120.260">
    <property type="entry name" value="Galactose-binding domain-like"/>
    <property type="match status" value="2"/>
</dbReference>
<protein>
    <recommendedName>
        <fullName evidence="3">F5/8 type C domain-containing protein</fullName>
    </recommendedName>
</protein>
<accession>A0AAJ2JQC4</accession>
<dbReference type="SUPFAM" id="SSF49785">
    <property type="entry name" value="Galactose-binding domain-like"/>
    <property type="match status" value="2"/>
</dbReference>
<sequence>MSLSLNNNLQTLKVGDYFWSSSYTIDTMLDIVDEIDYTNKEKYRWTMNDLATKTDHEVETQQINKEWTAKGEGYFRFIVVDIKNNGDIICVADRNIAYRIPWSLYDAKDGLMQVGTSFYNLKSVSYKNRCVGGTPIWSSCLNNDVNQYGGQKAFGETAVKGTYWATGVNLGTANFDKEWIGYQFKDPVSIQRVNIIFENRYWTEIHNMKKLYLEYSDDGNGWMLAKELDIKIGANAANIWHVLNFNHEHPYKHLFWRMRFGSTSASSTIEPLRLNYMEMCEIVTDKTNDTLKEFNPIITSITSNAKIDEGFLEYNEWDKYINSDLNGVVDRIGDNSVWNVNYPSFTNTPAYGTSQGVVVRGGANGDASAFGVVDAKKKYDKDITTGVGFRPKLILKPKKKIAGKSYFFNMNGQYKAYNMGSEQVLESTPLIDEFIDDGSALTSTQHHIKVTASNGTNVWKLFNSSSDSWVSSDGETGVEITIDFGDGVEKTVGGYAMKYNFGANTLPAANATVKQDIYSSPRDWNVYGSLKGDDWTLIETRKGVYWQQNEEKVFTLGKDVKYRFYKFVFTSNNSDIKNIAIQYVNLYPTKYKKISPFWKPLSTTMPSQKTIKTEGLSDLSKLDRKNKIERVDTTFSNNLGSGSIYKCDLDPSVLQRMYKLKLQ</sequence>
<reference evidence="2" key="1">
    <citation type="submission" date="2023-09" db="EMBL/GenBank/DDBJ databases">
        <title>Paenibacillus sp. chi10 Genome sequencing and assembly.</title>
        <authorList>
            <person name="Kim I."/>
        </authorList>
    </citation>
    <scope>NUCLEOTIDE SEQUENCE [LARGE SCALE GENOMIC DNA]</scope>
    <source>
        <strain evidence="2">chi10</strain>
    </source>
</reference>
<dbReference type="InterPro" id="IPR008979">
    <property type="entry name" value="Galactose-bd-like_sf"/>
</dbReference>
<keyword evidence="2" id="KW-1185">Reference proteome</keyword>
<evidence type="ECO:0008006" key="3">
    <source>
        <dbReference type="Google" id="ProtNLM"/>
    </source>
</evidence>
<comment type="caution">
    <text evidence="1">The sequence shown here is derived from an EMBL/GenBank/DDBJ whole genome shotgun (WGS) entry which is preliminary data.</text>
</comment>
<dbReference type="AlphaFoldDB" id="A0AAJ2JQC4"/>